<accession>A0AAJ0M7N3</accession>
<reference evidence="2" key="1">
    <citation type="journal article" date="2023" name="Mol. Phylogenet. Evol.">
        <title>Genome-scale phylogeny and comparative genomics of the fungal order Sordariales.</title>
        <authorList>
            <person name="Hensen N."/>
            <person name="Bonometti L."/>
            <person name="Westerberg I."/>
            <person name="Brannstrom I.O."/>
            <person name="Guillou S."/>
            <person name="Cros-Aarteil S."/>
            <person name="Calhoun S."/>
            <person name="Haridas S."/>
            <person name="Kuo A."/>
            <person name="Mondo S."/>
            <person name="Pangilinan J."/>
            <person name="Riley R."/>
            <person name="LaButti K."/>
            <person name="Andreopoulos B."/>
            <person name="Lipzen A."/>
            <person name="Chen C."/>
            <person name="Yan M."/>
            <person name="Daum C."/>
            <person name="Ng V."/>
            <person name="Clum A."/>
            <person name="Steindorff A."/>
            <person name="Ohm R.A."/>
            <person name="Martin F."/>
            <person name="Silar P."/>
            <person name="Natvig D.O."/>
            <person name="Lalanne C."/>
            <person name="Gautier V."/>
            <person name="Ament-Velasquez S.L."/>
            <person name="Kruys A."/>
            <person name="Hutchinson M.I."/>
            <person name="Powell A.J."/>
            <person name="Barry K."/>
            <person name="Miller A.N."/>
            <person name="Grigoriev I.V."/>
            <person name="Debuchy R."/>
            <person name="Gladieux P."/>
            <person name="Hiltunen Thoren M."/>
            <person name="Johannesson H."/>
        </authorList>
    </citation>
    <scope>NUCLEOTIDE SEQUENCE</scope>
    <source>
        <strain evidence="2">CBS 955.72</strain>
    </source>
</reference>
<evidence type="ECO:0000313" key="3">
    <source>
        <dbReference type="Proteomes" id="UP001275084"/>
    </source>
</evidence>
<proteinExistence type="predicted"/>
<sequence length="184" mass="20061">MSWYTYILACHIADHTEVKNIGEAIKVLSLFIWLAALLLFVKTSRVTVHDTVLTYNVTAGIGPFNASYIDPFFEMLKSISPGHPYQVLPDSASALAYSLVVSPTKASASSPVWCSLDHICDSYFLSGGLVMTTPWLPGSVSKPTHRPPDLHPGPQTSPPHFPCTPSAQPSSPQPPTRLSYPQLR</sequence>
<dbReference type="Proteomes" id="UP001275084">
    <property type="component" value="Unassembled WGS sequence"/>
</dbReference>
<dbReference type="AlphaFoldDB" id="A0AAJ0M7N3"/>
<organism evidence="2 3">
    <name type="scientific">Lasiosphaeria hispida</name>
    <dbReference type="NCBI Taxonomy" id="260671"/>
    <lineage>
        <taxon>Eukaryota</taxon>
        <taxon>Fungi</taxon>
        <taxon>Dikarya</taxon>
        <taxon>Ascomycota</taxon>
        <taxon>Pezizomycotina</taxon>
        <taxon>Sordariomycetes</taxon>
        <taxon>Sordariomycetidae</taxon>
        <taxon>Sordariales</taxon>
        <taxon>Lasiosphaeriaceae</taxon>
        <taxon>Lasiosphaeria</taxon>
    </lineage>
</organism>
<evidence type="ECO:0000313" key="2">
    <source>
        <dbReference type="EMBL" id="KAK3339693.1"/>
    </source>
</evidence>
<dbReference type="EMBL" id="JAUIQD010000009">
    <property type="protein sequence ID" value="KAK3339693.1"/>
    <property type="molecule type" value="Genomic_DNA"/>
</dbReference>
<keyword evidence="3" id="KW-1185">Reference proteome</keyword>
<feature type="region of interest" description="Disordered" evidence="1">
    <location>
        <begin position="140"/>
        <end position="184"/>
    </location>
</feature>
<comment type="caution">
    <text evidence="2">The sequence shown here is derived from an EMBL/GenBank/DDBJ whole genome shotgun (WGS) entry which is preliminary data.</text>
</comment>
<reference evidence="2" key="2">
    <citation type="submission" date="2023-06" db="EMBL/GenBank/DDBJ databases">
        <authorList>
            <consortium name="Lawrence Berkeley National Laboratory"/>
            <person name="Haridas S."/>
            <person name="Hensen N."/>
            <person name="Bonometti L."/>
            <person name="Westerberg I."/>
            <person name="Brannstrom I.O."/>
            <person name="Guillou S."/>
            <person name="Cros-Aarteil S."/>
            <person name="Calhoun S."/>
            <person name="Kuo A."/>
            <person name="Mondo S."/>
            <person name="Pangilinan J."/>
            <person name="Riley R."/>
            <person name="Labutti K."/>
            <person name="Andreopoulos B."/>
            <person name="Lipzen A."/>
            <person name="Chen C."/>
            <person name="Yanf M."/>
            <person name="Daum C."/>
            <person name="Ng V."/>
            <person name="Clum A."/>
            <person name="Steindorff A."/>
            <person name="Ohm R."/>
            <person name="Martin F."/>
            <person name="Silar P."/>
            <person name="Natvig D."/>
            <person name="Lalanne C."/>
            <person name="Gautier V."/>
            <person name="Ament-Velasquez S.L."/>
            <person name="Kruys A."/>
            <person name="Hutchinson M.I."/>
            <person name="Powell A.J."/>
            <person name="Barry K."/>
            <person name="Miller A.N."/>
            <person name="Grigoriev I.V."/>
            <person name="Debuchy R."/>
            <person name="Gladieux P."/>
            <person name="Thoren M.H."/>
            <person name="Johannesson H."/>
        </authorList>
    </citation>
    <scope>NUCLEOTIDE SEQUENCE</scope>
    <source>
        <strain evidence="2">CBS 955.72</strain>
    </source>
</reference>
<protein>
    <submittedName>
        <fullName evidence="2">Uncharacterized protein</fullName>
    </submittedName>
</protein>
<name>A0AAJ0M7N3_9PEZI</name>
<evidence type="ECO:0000256" key="1">
    <source>
        <dbReference type="SAM" id="MobiDB-lite"/>
    </source>
</evidence>
<gene>
    <name evidence="2" type="ORF">B0T25DRAFT_361876</name>
</gene>